<organism evidence="1 2">
    <name type="scientific">Lamprobacter modestohalophilus</name>
    <dbReference type="NCBI Taxonomy" id="1064514"/>
    <lineage>
        <taxon>Bacteria</taxon>
        <taxon>Pseudomonadati</taxon>
        <taxon>Pseudomonadota</taxon>
        <taxon>Gammaproteobacteria</taxon>
        <taxon>Chromatiales</taxon>
        <taxon>Chromatiaceae</taxon>
        <taxon>Lamprobacter</taxon>
    </lineage>
</organism>
<accession>A0A9X0WDV1</accession>
<dbReference type="AlphaFoldDB" id="A0A9X0WDV1"/>
<dbReference type="Proteomes" id="UP001138768">
    <property type="component" value="Unassembled WGS sequence"/>
</dbReference>
<feature type="non-terminal residue" evidence="1">
    <location>
        <position position="162"/>
    </location>
</feature>
<reference evidence="1 2" key="1">
    <citation type="journal article" date="2020" name="Microorganisms">
        <title>Osmotic Adaptation and Compatible Solute Biosynthesis of Phototrophic Bacteria as Revealed from Genome Analyses.</title>
        <authorList>
            <person name="Imhoff J.F."/>
            <person name="Rahn T."/>
            <person name="Kunzel S."/>
            <person name="Keller A."/>
            <person name="Neulinger S.C."/>
        </authorList>
    </citation>
    <scope>NUCLEOTIDE SEQUENCE [LARGE SCALE GENOMIC DNA]</scope>
    <source>
        <strain evidence="1 2">DSM 25653</strain>
    </source>
</reference>
<proteinExistence type="predicted"/>
<evidence type="ECO:0000313" key="1">
    <source>
        <dbReference type="EMBL" id="MBK1621822.1"/>
    </source>
</evidence>
<sequence length="162" mass="17292">MLDGWRKKAAAGTVLTGDLQRTFAATSAVMAPPQNEVITMQETPDSAVSFLSRFRGSFTSTLRWHQRIPLWTSLRRDAAARPSRRWRVATGLLLLASLGAESSIAASTCEAPVAVQVLGSGGPEAQQERTSAGYLLWLEGKARVLVDLGGGSFARYGASGAR</sequence>
<comment type="caution">
    <text evidence="1">The sequence shown here is derived from an EMBL/GenBank/DDBJ whole genome shotgun (WGS) entry which is preliminary data.</text>
</comment>
<gene>
    <name evidence="1" type="ORF">CKO42_26275</name>
</gene>
<name>A0A9X0WDV1_9GAMM</name>
<evidence type="ECO:0008006" key="3">
    <source>
        <dbReference type="Google" id="ProtNLM"/>
    </source>
</evidence>
<protein>
    <recommendedName>
        <fullName evidence="3">MBL fold metallo-hydrolase</fullName>
    </recommendedName>
</protein>
<evidence type="ECO:0000313" key="2">
    <source>
        <dbReference type="Proteomes" id="UP001138768"/>
    </source>
</evidence>
<dbReference type="EMBL" id="NRRY01000129">
    <property type="protein sequence ID" value="MBK1621822.1"/>
    <property type="molecule type" value="Genomic_DNA"/>
</dbReference>
<keyword evidence="2" id="KW-1185">Reference proteome</keyword>